<organism evidence="1 2">
    <name type="scientific">Ricinus communis</name>
    <name type="common">Castor bean</name>
    <dbReference type="NCBI Taxonomy" id="3988"/>
    <lineage>
        <taxon>Eukaryota</taxon>
        <taxon>Viridiplantae</taxon>
        <taxon>Streptophyta</taxon>
        <taxon>Embryophyta</taxon>
        <taxon>Tracheophyta</taxon>
        <taxon>Spermatophyta</taxon>
        <taxon>Magnoliopsida</taxon>
        <taxon>eudicotyledons</taxon>
        <taxon>Gunneridae</taxon>
        <taxon>Pentapetalae</taxon>
        <taxon>rosids</taxon>
        <taxon>fabids</taxon>
        <taxon>Malpighiales</taxon>
        <taxon>Euphorbiaceae</taxon>
        <taxon>Acalyphoideae</taxon>
        <taxon>Acalypheae</taxon>
        <taxon>Ricinus</taxon>
    </lineage>
</organism>
<dbReference type="InParanoid" id="B9S1R5"/>
<keyword evidence="2" id="KW-1185">Reference proteome</keyword>
<accession>B9S1R5</accession>
<proteinExistence type="predicted"/>
<dbReference type="AlphaFoldDB" id="B9S1R5"/>
<protein>
    <submittedName>
        <fullName evidence="1">Uncharacterized protein</fullName>
    </submittedName>
</protein>
<evidence type="ECO:0000313" key="1">
    <source>
        <dbReference type="EMBL" id="EEF42534.1"/>
    </source>
</evidence>
<gene>
    <name evidence="1" type="ORF">RCOM_0867450</name>
</gene>
<sequence length="116" mass="12851">MQTTAISLKLAQQGLVHQCKHIFRVLTLVLTGRRVSPLVWILVFKLLFEPPAGILGMQPKKIEIKKHEILLEVGGKFAAPRKNIGVVPASSPTKRYFGLGIGSFKSISQHLAERRA</sequence>
<evidence type="ECO:0000313" key="2">
    <source>
        <dbReference type="Proteomes" id="UP000008311"/>
    </source>
</evidence>
<dbReference type="EMBL" id="EQ973844">
    <property type="protein sequence ID" value="EEF42534.1"/>
    <property type="molecule type" value="Genomic_DNA"/>
</dbReference>
<name>B9S1R5_RICCO</name>
<dbReference type="Proteomes" id="UP000008311">
    <property type="component" value="Unassembled WGS sequence"/>
</dbReference>
<reference evidence="2" key="1">
    <citation type="journal article" date="2010" name="Nat. Biotechnol.">
        <title>Draft genome sequence of the oilseed species Ricinus communis.</title>
        <authorList>
            <person name="Chan A.P."/>
            <person name="Crabtree J."/>
            <person name="Zhao Q."/>
            <person name="Lorenzi H."/>
            <person name="Orvis J."/>
            <person name="Puiu D."/>
            <person name="Melake-Berhan A."/>
            <person name="Jones K.M."/>
            <person name="Redman J."/>
            <person name="Chen G."/>
            <person name="Cahoon E.B."/>
            <person name="Gedil M."/>
            <person name="Stanke M."/>
            <person name="Haas B.J."/>
            <person name="Wortman J.R."/>
            <person name="Fraser-Liggett C.M."/>
            <person name="Ravel J."/>
            <person name="Rabinowicz P.D."/>
        </authorList>
    </citation>
    <scope>NUCLEOTIDE SEQUENCE [LARGE SCALE GENOMIC DNA]</scope>
    <source>
        <strain evidence="2">cv. Hale</strain>
    </source>
</reference>